<reference evidence="1" key="1">
    <citation type="journal article" date="2022" name="bioRxiv">
        <title>Sequencing and chromosome-scale assembly of the giantPleurodeles waltlgenome.</title>
        <authorList>
            <person name="Brown T."/>
            <person name="Elewa A."/>
            <person name="Iarovenko S."/>
            <person name="Subramanian E."/>
            <person name="Araus A.J."/>
            <person name="Petzold A."/>
            <person name="Susuki M."/>
            <person name="Suzuki K.-i.T."/>
            <person name="Hayashi T."/>
            <person name="Toyoda A."/>
            <person name="Oliveira C."/>
            <person name="Osipova E."/>
            <person name="Leigh N.D."/>
            <person name="Simon A."/>
            <person name="Yun M.H."/>
        </authorList>
    </citation>
    <scope>NUCLEOTIDE SEQUENCE</scope>
    <source>
        <strain evidence="1">20211129_DDA</strain>
        <tissue evidence="1">Liver</tissue>
    </source>
</reference>
<dbReference type="EMBL" id="JANPWB010000014">
    <property type="protein sequence ID" value="KAJ1097035.1"/>
    <property type="molecule type" value="Genomic_DNA"/>
</dbReference>
<proteinExistence type="predicted"/>
<gene>
    <name evidence="1" type="ORF">NDU88_002164</name>
</gene>
<accession>A0AAV7LZR3</accession>
<comment type="caution">
    <text evidence="1">The sequence shown here is derived from an EMBL/GenBank/DDBJ whole genome shotgun (WGS) entry which is preliminary data.</text>
</comment>
<protein>
    <submittedName>
        <fullName evidence="1">Uncharacterized protein</fullName>
    </submittedName>
</protein>
<sequence length="121" mass="12794">MRHWYLPEPMPLSAFPDPIRFTYPEALSAVGAAEGLHDAVNGAGAADTRPPTPDGSFLLRSSLLSGQGRLQSKEPGASRATIGCPWLELRDDVAGHSGVHSTVELQASLGKTCCARILKGK</sequence>
<dbReference type="AlphaFoldDB" id="A0AAV7LZR3"/>
<organism evidence="1 2">
    <name type="scientific">Pleurodeles waltl</name>
    <name type="common">Iberian ribbed newt</name>
    <dbReference type="NCBI Taxonomy" id="8319"/>
    <lineage>
        <taxon>Eukaryota</taxon>
        <taxon>Metazoa</taxon>
        <taxon>Chordata</taxon>
        <taxon>Craniata</taxon>
        <taxon>Vertebrata</taxon>
        <taxon>Euteleostomi</taxon>
        <taxon>Amphibia</taxon>
        <taxon>Batrachia</taxon>
        <taxon>Caudata</taxon>
        <taxon>Salamandroidea</taxon>
        <taxon>Salamandridae</taxon>
        <taxon>Pleurodelinae</taxon>
        <taxon>Pleurodeles</taxon>
    </lineage>
</organism>
<keyword evidence="2" id="KW-1185">Reference proteome</keyword>
<dbReference type="Proteomes" id="UP001066276">
    <property type="component" value="Chromosome 10"/>
</dbReference>
<evidence type="ECO:0000313" key="1">
    <source>
        <dbReference type="EMBL" id="KAJ1097035.1"/>
    </source>
</evidence>
<name>A0AAV7LZR3_PLEWA</name>
<evidence type="ECO:0000313" key="2">
    <source>
        <dbReference type="Proteomes" id="UP001066276"/>
    </source>
</evidence>